<dbReference type="InterPro" id="IPR007197">
    <property type="entry name" value="rSAM"/>
</dbReference>
<dbReference type="InterPro" id="IPR023885">
    <property type="entry name" value="4Fe4S-binding_SPASM_dom"/>
</dbReference>
<dbReference type="SFLD" id="SFLDG01384">
    <property type="entry name" value="thioether_bond_formation_requi"/>
    <property type="match status" value="1"/>
</dbReference>
<dbReference type="NCBIfam" id="TIGR04085">
    <property type="entry name" value="rSAM_more_4Fe4S"/>
    <property type="match status" value="1"/>
</dbReference>
<reference evidence="7 8" key="1">
    <citation type="submission" date="2019-07" db="EMBL/GenBank/DDBJ databases">
        <authorList>
            <person name="Hibberd C M."/>
            <person name="Gehrig L. J."/>
            <person name="Chang H.-W."/>
            <person name="Venkatesh S."/>
        </authorList>
    </citation>
    <scope>NUCLEOTIDE SEQUENCE [LARGE SCALE GENOMIC DNA]</scope>
    <source>
        <strain evidence="7">Dorea_formicigenerans_SSTS_Bg7063</strain>
    </source>
</reference>
<keyword evidence="5" id="KW-0411">Iron-sulfur</keyword>
<dbReference type="Proteomes" id="UP000358366">
    <property type="component" value="Unassembled WGS sequence"/>
</dbReference>
<feature type="domain" description="Radical SAM core" evidence="6">
    <location>
        <begin position="72"/>
        <end position="288"/>
    </location>
</feature>
<dbReference type="GO" id="GO:0051536">
    <property type="term" value="F:iron-sulfur cluster binding"/>
    <property type="evidence" value="ECO:0007669"/>
    <property type="project" value="UniProtKB-KW"/>
</dbReference>
<evidence type="ECO:0000259" key="6">
    <source>
        <dbReference type="PROSITE" id="PS51918"/>
    </source>
</evidence>
<dbReference type="GO" id="GO:0016491">
    <property type="term" value="F:oxidoreductase activity"/>
    <property type="evidence" value="ECO:0007669"/>
    <property type="project" value="InterPro"/>
</dbReference>
<dbReference type="PROSITE" id="PS51918">
    <property type="entry name" value="RADICAL_SAM"/>
    <property type="match status" value="1"/>
</dbReference>
<keyword evidence="2" id="KW-0949">S-adenosyl-L-methionine</keyword>
<dbReference type="Gene3D" id="3.20.20.70">
    <property type="entry name" value="Aldolase class I"/>
    <property type="match status" value="1"/>
</dbReference>
<name>A0A564T742_9FIRM</name>
<evidence type="ECO:0000256" key="2">
    <source>
        <dbReference type="ARBA" id="ARBA00022691"/>
    </source>
</evidence>
<dbReference type="InterPro" id="IPR006638">
    <property type="entry name" value="Elp3/MiaA/NifB-like_rSAM"/>
</dbReference>
<comment type="cofactor">
    <cofactor evidence="1">
        <name>[4Fe-4S] cluster</name>
        <dbReference type="ChEBI" id="CHEBI:49883"/>
    </cofactor>
</comment>
<dbReference type="AlphaFoldDB" id="A0A564T742"/>
<dbReference type="Pfam" id="PF13186">
    <property type="entry name" value="SPASM"/>
    <property type="match status" value="1"/>
</dbReference>
<dbReference type="EMBL" id="CABHNI010000020">
    <property type="protein sequence ID" value="VUX02934.1"/>
    <property type="molecule type" value="Genomic_DNA"/>
</dbReference>
<dbReference type="SUPFAM" id="SSF102114">
    <property type="entry name" value="Radical SAM enzymes"/>
    <property type="match status" value="1"/>
</dbReference>
<evidence type="ECO:0000256" key="5">
    <source>
        <dbReference type="ARBA" id="ARBA00023014"/>
    </source>
</evidence>
<evidence type="ECO:0000313" key="7">
    <source>
        <dbReference type="EMBL" id="VUX02934.1"/>
    </source>
</evidence>
<accession>A0A564T742</accession>
<organism evidence="7 8">
    <name type="scientific">Dorea formicigenerans</name>
    <dbReference type="NCBI Taxonomy" id="39486"/>
    <lineage>
        <taxon>Bacteria</taxon>
        <taxon>Bacillati</taxon>
        <taxon>Bacillota</taxon>
        <taxon>Clostridia</taxon>
        <taxon>Lachnospirales</taxon>
        <taxon>Lachnospiraceae</taxon>
        <taxon>Dorea</taxon>
    </lineage>
</organism>
<dbReference type="CDD" id="cd01335">
    <property type="entry name" value="Radical_SAM"/>
    <property type="match status" value="1"/>
</dbReference>
<evidence type="ECO:0000313" key="8">
    <source>
        <dbReference type="Proteomes" id="UP000358366"/>
    </source>
</evidence>
<dbReference type="InterPro" id="IPR058240">
    <property type="entry name" value="rSAM_sf"/>
</dbReference>
<evidence type="ECO:0000256" key="4">
    <source>
        <dbReference type="ARBA" id="ARBA00023004"/>
    </source>
</evidence>
<dbReference type="InterPro" id="IPR050377">
    <property type="entry name" value="Radical_SAM_PqqE_MftC-like"/>
</dbReference>
<keyword evidence="4" id="KW-0408">Iron</keyword>
<proteinExistence type="predicted"/>
<dbReference type="InterPro" id="IPR013785">
    <property type="entry name" value="Aldolase_TIM"/>
</dbReference>
<gene>
    <name evidence="7" type="primary">albA_1</name>
    <name evidence="7" type="ORF">DFSSTS7063_01128</name>
</gene>
<dbReference type="Pfam" id="PF04055">
    <property type="entry name" value="Radical_SAM"/>
    <property type="match status" value="1"/>
</dbReference>
<dbReference type="PANTHER" id="PTHR11228">
    <property type="entry name" value="RADICAL SAM DOMAIN PROTEIN"/>
    <property type="match status" value="1"/>
</dbReference>
<evidence type="ECO:0000256" key="3">
    <source>
        <dbReference type="ARBA" id="ARBA00022723"/>
    </source>
</evidence>
<dbReference type="SFLD" id="SFLDG01386">
    <property type="entry name" value="main_SPASM_domain-containing"/>
    <property type="match status" value="1"/>
</dbReference>
<dbReference type="GO" id="GO:0046872">
    <property type="term" value="F:metal ion binding"/>
    <property type="evidence" value="ECO:0007669"/>
    <property type="project" value="UniProtKB-KW"/>
</dbReference>
<dbReference type="SFLD" id="SFLDG01067">
    <property type="entry name" value="SPASM/twitch_domain_containing"/>
    <property type="match status" value="1"/>
</dbReference>
<dbReference type="SFLD" id="SFLDS00029">
    <property type="entry name" value="Radical_SAM"/>
    <property type="match status" value="1"/>
</dbReference>
<evidence type="ECO:0000256" key="1">
    <source>
        <dbReference type="ARBA" id="ARBA00001966"/>
    </source>
</evidence>
<protein>
    <submittedName>
        <fullName evidence="7">Antilisterial bacteriocin subtilosin biosynthesis protein AlbA</fullName>
    </submittedName>
</protein>
<dbReference type="RefSeq" id="WP_144124043.1">
    <property type="nucleotide sequence ID" value="NZ_CABHNI010000020.1"/>
</dbReference>
<dbReference type="PANTHER" id="PTHR11228:SF7">
    <property type="entry name" value="PQQA PEPTIDE CYCLASE"/>
    <property type="match status" value="1"/>
</dbReference>
<dbReference type="InterPro" id="IPR023867">
    <property type="entry name" value="Sulphatase_maturase_rSAM"/>
</dbReference>
<sequence length="411" mass="46305">MRFNDKTVLFAINSIPVIGNFTTGSLIGLTPEGETFCKDVLDNGVKEIDVKKENEELFQALVCNEFFSEEPANEIKSAYLHVTQRCNLHCVGCYSLDSNRNLLKDPTIEQIKRAIEQLSVNDHKIVVISGGEPFLRDDLEEIARYAKEDADIKSLHIITNGMLVTSEKVKAVKPYVDKIAVSIDGYDEEHPTFIRDEGIFDKLIHAVQICKETGVDTNILPTIHTKNYDHMQEYVELSKKLGTGISYSLLTCSPKDDTLKNWLPTEEQLTAIADELVCLGLNEVASFQDLPIGEGVDTRNSCGVGNKIISIGADGSVYPCHMLHDPRLVMGNVYEEDLNQILTCELANECRNLHVDSIEVCQKCRHRYICGGGCRARSYYVHGKITSHDFYCPMTMRYFDWITDELEKLYG</sequence>
<dbReference type="SMART" id="SM00729">
    <property type="entry name" value="Elp3"/>
    <property type="match status" value="1"/>
</dbReference>
<keyword evidence="3" id="KW-0479">Metal-binding</keyword>